<evidence type="ECO:0000259" key="3">
    <source>
        <dbReference type="PROSITE" id="PS50031"/>
    </source>
</evidence>
<feature type="domain" description="Protein kinase" evidence="2">
    <location>
        <begin position="518"/>
        <end position="783"/>
    </location>
</feature>
<dbReference type="InterPro" id="IPR008271">
    <property type="entry name" value="Ser/Thr_kinase_AS"/>
</dbReference>
<comment type="caution">
    <text evidence="4">The sequence shown here is derived from an EMBL/GenBank/DDBJ whole genome shotgun (WGS) entry which is preliminary data.</text>
</comment>
<dbReference type="AlphaFoldDB" id="A0AAD7ATY7"/>
<dbReference type="GO" id="GO:0004674">
    <property type="term" value="F:protein serine/threonine kinase activity"/>
    <property type="evidence" value="ECO:0007669"/>
    <property type="project" value="TreeGrafter"/>
</dbReference>
<dbReference type="InterPro" id="IPR001245">
    <property type="entry name" value="Ser-Thr/Tyr_kinase_cat_dom"/>
</dbReference>
<proteinExistence type="predicted"/>
<gene>
    <name evidence="4" type="ORF">DFH08DRAFT_761244</name>
</gene>
<evidence type="ECO:0000259" key="2">
    <source>
        <dbReference type="PROSITE" id="PS50011"/>
    </source>
</evidence>
<dbReference type="SUPFAM" id="SSF56112">
    <property type="entry name" value="Protein kinase-like (PK-like)"/>
    <property type="match status" value="1"/>
</dbReference>
<sequence>MSPTFTPSEEESALVSQIFASNELGVLEAEFAFNIFSTTNLSVEVLNQIWAIANDDQCGWFSWTQIAVAIRLVGWAQAGVKVAPELLKKPGPLAKVPGVSNTQDGDRAKMPQPSGSVDDSIDGERVRPRMWRSGDSDSRNGLSRISKGRSSSSPPNDTLRLHPWLRYIHSMPNIYFERSIPPRVVGPYPSRLQQSPSMPSIGRISPNSDRIPCRLIENCGDLLERPNPLSRLSSGVYNTFSPVNTRNDAQIQADEESSQLQALPASINIQPPQKQADLSSRALTALDPAGEIGPDTFQSLTAPLPVSPADPPPSLATVQEWVTSLLFWRRSTPRRIRDEDLRITGSRAEQLPTGGRDLDNIHRGPWFEIHQNFVLYVLHTVGLFDSVSTEIAQLSKKWAEWDILTSLANYHIVVQLLFEYLKNSSHPHRVSARDVYNQLSQDIACLIRQINSMLSDRATYKDFLSCRGTVAQQLLDLLQDILDSSYELRSRPLISKALLRLSGECGLHPTCFPLVGLEKVGPQVAGGGFGDIYKGLVGGQSVAVKSMRQFKDDDVEISLKTLGREALIWRQLSHPNLLPFFGLYVLDNKACLISPWMDKGDLKNFLDNAPFDINRLALITDVATGLEYLHRNNVVHGDLKTANILVTPSGRACIADFGLSSIVDELSLKMTFSSRSGRAGTVRYQAPELLASERSSHFGSDVYAFACVCYEILTGKVPFYEIPNEMAIAIKVTTGARPSRPKVISPQYIWNLLDDCWRQTADGRPTTYVVLQRLMQSTGEKTMQSETPPDWDDVYCAKFRRSIQEGALLPSIAEVERRLSSHTITGDTTLVTIPSLAPRTRRTFGFYLPGRGGRWQ</sequence>
<keyword evidence="5" id="KW-1185">Reference proteome</keyword>
<dbReference type="InterPro" id="IPR000719">
    <property type="entry name" value="Prot_kinase_dom"/>
</dbReference>
<feature type="compositionally biased region" description="Low complexity" evidence="1">
    <location>
        <begin position="143"/>
        <end position="153"/>
    </location>
</feature>
<dbReference type="PANTHER" id="PTHR44329">
    <property type="entry name" value="SERINE/THREONINE-PROTEIN KINASE TNNI3K-RELATED"/>
    <property type="match status" value="1"/>
</dbReference>
<accession>A0AAD7ATY7</accession>
<name>A0AAD7ATY7_9AGAR</name>
<evidence type="ECO:0000313" key="5">
    <source>
        <dbReference type="Proteomes" id="UP001218218"/>
    </source>
</evidence>
<evidence type="ECO:0000313" key="4">
    <source>
        <dbReference type="EMBL" id="KAJ7367863.1"/>
    </source>
</evidence>
<dbReference type="InterPro" id="IPR051681">
    <property type="entry name" value="Ser/Thr_Kinases-Pseudokinases"/>
</dbReference>
<dbReference type="PROSITE" id="PS50011">
    <property type="entry name" value="PROTEIN_KINASE_DOM"/>
    <property type="match status" value="1"/>
</dbReference>
<feature type="region of interest" description="Disordered" evidence="1">
    <location>
        <begin position="93"/>
        <end position="157"/>
    </location>
</feature>
<reference evidence="4" key="1">
    <citation type="submission" date="2023-03" db="EMBL/GenBank/DDBJ databases">
        <title>Massive genome expansion in bonnet fungi (Mycena s.s.) driven by repeated elements and novel gene families across ecological guilds.</title>
        <authorList>
            <consortium name="Lawrence Berkeley National Laboratory"/>
            <person name="Harder C.B."/>
            <person name="Miyauchi S."/>
            <person name="Viragh M."/>
            <person name="Kuo A."/>
            <person name="Thoen E."/>
            <person name="Andreopoulos B."/>
            <person name="Lu D."/>
            <person name="Skrede I."/>
            <person name="Drula E."/>
            <person name="Henrissat B."/>
            <person name="Morin E."/>
            <person name="Kohler A."/>
            <person name="Barry K."/>
            <person name="LaButti K."/>
            <person name="Morin E."/>
            <person name="Salamov A."/>
            <person name="Lipzen A."/>
            <person name="Mereny Z."/>
            <person name="Hegedus B."/>
            <person name="Baldrian P."/>
            <person name="Stursova M."/>
            <person name="Weitz H."/>
            <person name="Taylor A."/>
            <person name="Grigoriev I.V."/>
            <person name="Nagy L.G."/>
            <person name="Martin F."/>
            <person name="Kauserud H."/>
        </authorList>
    </citation>
    <scope>NUCLEOTIDE SEQUENCE</scope>
    <source>
        <strain evidence="4">CBHHK002</strain>
    </source>
</reference>
<dbReference type="Proteomes" id="UP001218218">
    <property type="component" value="Unassembled WGS sequence"/>
</dbReference>
<feature type="domain" description="EH" evidence="3">
    <location>
        <begin position="35"/>
        <end position="87"/>
    </location>
</feature>
<dbReference type="PROSITE" id="PS00108">
    <property type="entry name" value="PROTEIN_KINASE_ST"/>
    <property type="match status" value="1"/>
</dbReference>
<dbReference type="SMART" id="SM00220">
    <property type="entry name" value="S_TKc"/>
    <property type="match status" value="1"/>
</dbReference>
<dbReference type="GO" id="GO:0005524">
    <property type="term" value="F:ATP binding"/>
    <property type="evidence" value="ECO:0007669"/>
    <property type="project" value="InterPro"/>
</dbReference>
<dbReference type="InterPro" id="IPR011009">
    <property type="entry name" value="Kinase-like_dom_sf"/>
</dbReference>
<dbReference type="Gene3D" id="1.10.238.10">
    <property type="entry name" value="EF-hand"/>
    <property type="match status" value="1"/>
</dbReference>
<dbReference type="InterPro" id="IPR000261">
    <property type="entry name" value="EH_dom"/>
</dbReference>
<dbReference type="SUPFAM" id="SSF47473">
    <property type="entry name" value="EF-hand"/>
    <property type="match status" value="1"/>
</dbReference>
<dbReference type="PROSITE" id="PS50031">
    <property type="entry name" value="EH"/>
    <property type="match status" value="1"/>
</dbReference>
<dbReference type="Pfam" id="PF07714">
    <property type="entry name" value="PK_Tyr_Ser-Thr"/>
    <property type="match status" value="1"/>
</dbReference>
<protein>
    <submittedName>
        <fullName evidence="4">Uncharacterized protein</fullName>
    </submittedName>
</protein>
<dbReference type="SMART" id="SM00027">
    <property type="entry name" value="EH"/>
    <property type="match status" value="1"/>
</dbReference>
<dbReference type="InterPro" id="IPR011992">
    <property type="entry name" value="EF-hand-dom_pair"/>
</dbReference>
<dbReference type="EMBL" id="JARIHO010000001">
    <property type="protein sequence ID" value="KAJ7367863.1"/>
    <property type="molecule type" value="Genomic_DNA"/>
</dbReference>
<organism evidence="4 5">
    <name type="scientific">Mycena albidolilacea</name>
    <dbReference type="NCBI Taxonomy" id="1033008"/>
    <lineage>
        <taxon>Eukaryota</taxon>
        <taxon>Fungi</taxon>
        <taxon>Dikarya</taxon>
        <taxon>Basidiomycota</taxon>
        <taxon>Agaricomycotina</taxon>
        <taxon>Agaricomycetes</taxon>
        <taxon>Agaricomycetidae</taxon>
        <taxon>Agaricales</taxon>
        <taxon>Marasmiineae</taxon>
        <taxon>Mycenaceae</taxon>
        <taxon>Mycena</taxon>
    </lineage>
</organism>
<evidence type="ECO:0000256" key="1">
    <source>
        <dbReference type="SAM" id="MobiDB-lite"/>
    </source>
</evidence>
<dbReference type="Gene3D" id="1.10.510.10">
    <property type="entry name" value="Transferase(Phosphotransferase) domain 1"/>
    <property type="match status" value="1"/>
</dbReference>
<dbReference type="PRINTS" id="PR00109">
    <property type="entry name" value="TYRKINASE"/>
</dbReference>
<feature type="compositionally biased region" description="Basic and acidic residues" evidence="1">
    <location>
        <begin position="122"/>
        <end position="138"/>
    </location>
</feature>